<dbReference type="SUPFAM" id="SSF48264">
    <property type="entry name" value="Cytochrome P450"/>
    <property type="match status" value="1"/>
</dbReference>
<evidence type="ECO:0000256" key="2">
    <source>
        <dbReference type="ARBA" id="ARBA00010617"/>
    </source>
</evidence>
<accession>A0A1Q5UKD9</accession>
<dbReference type="PANTHER" id="PTHR46206">
    <property type="entry name" value="CYTOCHROME P450"/>
    <property type="match status" value="1"/>
</dbReference>
<sequence>MSAMIIQLSQVVGALREEAGLLWKYVAFVVFIYLLLPKPAYKTNVKVPTVKFMSPWLPGIISRRLIPKIISELDYAFDVEFPKCDSTPITGYAADRFVAINSYEVFLRLVARVGARIFIGDELCREEKWLEASIDYTKNIFLTIALLRPLPGFLHPIVGRILPSSRSLDRQLIYIKEELLGPLINKRRTMEAASDPNYEKPDDFLQWMMDLAKTEKESHPHNLAQRLLGITSMAVVHTSAMSMTHILYDLLVMPQWVQPLQDEIRTEVPDWNNITQANLNNLRVMDSFLKESQRFNPPGEREWLPSLGS</sequence>
<proteinExistence type="inferred from homology"/>
<dbReference type="GO" id="GO:0004497">
    <property type="term" value="F:monooxygenase activity"/>
    <property type="evidence" value="ECO:0007669"/>
    <property type="project" value="InterPro"/>
</dbReference>
<keyword evidence="3" id="KW-0479">Metal-binding</keyword>
<evidence type="ECO:0000256" key="5">
    <source>
        <dbReference type="ARBA" id="ARBA00023004"/>
    </source>
</evidence>
<dbReference type="GO" id="GO:0005506">
    <property type="term" value="F:iron ion binding"/>
    <property type="evidence" value="ECO:0007669"/>
    <property type="project" value="InterPro"/>
</dbReference>
<comment type="caution">
    <text evidence="7">The sequence shown here is derived from an EMBL/GenBank/DDBJ whole genome shotgun (WGS) entry which is preliminary data.</text>
</comment>
<keyword evidence="6" id="KW-0812">Transmembrane</keyword>
<keyword evidence="6" id="KW-0472">Membrane</keyword>
<keyword evidence="4" id="KW-0560">Oxidoreductase</keyword>
<dbReference type="AlphaFoldDB" id="A0A1Q5UKD9"/>
<dbReference type="Gene3D" id="1.10.630.10">
    <property type="entry name" value="Cytochrome P450"/>
    <property type="match status" value="1"/>
</dbReference>
<protein>
    <submittedName>
        <fullName evidence="7">Ent-kaurene oxidase</fullName>
    </submittedName>
</protein>
<comment type="cofactor">
    <cofactor evidence="1">
        <name>heme</name>
        <dbReference type="ChEBI" id="CHEBI:30413"/>
    </cofactor>
</comment>
<evidence type="ECO:0000256" key="6">
    <source>
        <dbReference type="SAM" id="Phobius"/>
    </source>
</evidence>
<keyword evidence="5" id="KW-0408">Iron</keyword>
<reference evidence="7 8" key="1">
    <citation type="submission" date="2016-10" db="EMBL/GenBank/DDBJ databases">
        <title>Genome sequence of the ascomycete fungus Penicillium subrubescens.</title>
        <authorList>
            <person name="De Vries R.P."/>
            <person name="Peng M."/>
            <person name="Dilokpimol A."/>
            <person name="Hilden K."/>
            <person name="Makela M.R."/>
            <person name="Grigoriev I."/>
            <person name="Riley R."/>
            <person name="Granchi Z."/>
        </authorList>
    </citation>
    <scope>NUCLEOTIDE SEQUENCE [LARGE SCALE GENOMIC DNA]</scope>
    <source>
        <strain evidence="7 8">CBS 132785</strain>
    </source>
</reference>
<dbReference type="InterPro" id="IPR001128">
    <property type="entry name" value="Cyt_P450"/>
</dbReference>
<dbReference type="Pfam" id="PF00067">
    <property type="entry name" value="p450"/>
    <property type="match status" value="1"/>
</dbReference>
<keyword evidence="6" id="KW-1133">Transmembrane helix</keyword>
<dbReference type="STRING" id="1316194.A0A1Q5UKD9"/>
<name>A0A1Q5UKD9_9EURO</name>
<evidence type="ECO:0000313" key="7">
    <source>
        <dbReference type="EMBL" id="OKP12946.1"/>
    </source>
</evidence>
<dbReference type="PANTHER" id="PTHR46206:SF7">
    <property type="entry name" value="P450, PUTATIVE (EUROFUNG)-RELATED"/>
    <property type="match status" value="1"/>
</dbReference>
<dbReference type="CDD" id="cd11041">
    <property type="entry name" value="CYP503A1-like"/>
    <property type="match status" value="1"/>
</dbReference>
<evidence type="ECO:0000313" key="8">
    <source>
        <dbReference type="Proteomes" id="UP000186955"/>
    </source>
</evidence>
<dbReference type="Proteomes" id="UP000186955">
    <property type="component" value="Unassembled WGS sequence"/>
</dbReference>
<evidence type="ECO:0000256" key="3">
    <source>
        <dbReference type="ARBA" id="ARBA00022723"/>
    </source>
</evidence>
<dbReference type="GO" id="GO:0016705">
    <property type="term" value="F:oxidoreductase activity, acting on paired donors, with incorporation or reduction of molecular oxygen"/>
    <property type="evidence" value="ECO:0007669"/>
    <property type="project" value="InterPro"/>
</dbReference>
<keyword evidence="8" id="KW-1185">Reference proteome</keyword>
<dbReference type="GO" id="GO:0020037">
    <property type="term" value="F:heme binding"/>
    <property type="evidence" value="ECO:0007669"/>
    <property type="project" value="InterPro"/>
</dbReference>
<dbReference type="GO" id="GO:0043386">
    <property type="term" value="P:mycotoxin biosynthetic process"/>
    <property type="evidence" value="ECO:0007669"/>
    <property type="project" value="UniProtKB-ARBA"/>
</dbReference>
<feature type="transmembrane region" description="Helical" evidence="6">
    <location>
        <begin position="20"/>
        <end position="36"/>
    </location>
</feature>
<gene>
    <name evidence="7" type="ORF">PENSUB_1389</name>
</gene>
<dbReference type="InterPro" id="IPR036396">
    <property type="entry name" value="Cyt_P450_sf"/>
</dbReference>
<organism evidence="7 8">
    <name type="scientific">Penicillium subrubescens</name>
    <dbReference type="NCBI Taxonomy" id="1316194"/>
    <lineage>
        <taxon>Eukaryota</taxon>
        <taxon>Fungi</taxon>
        <taxon>Dikarya</taxon>
        <taxon>Ascomycota</taxon>
        <taxon>Pezizomycotina</taxon>
        <taxon>Eurotiomycetes</taxon>
        <taxon>Eurotiomycetidae</taxon>
        <taxon>Eurotiales</taxon>
        <taxon>Aspergillaceae</taxon>
        <taxon>Penicillium</taxon>
    </lineage>
</organism>
<evidence type="ECO:0000256" key="4">
    <source>
        <dbReference type="ARBA" id="ARBA00023002"/>
    </source>
</evidence>
<dbReference type="EMBL" id="MNBE01000166">
    <property type="protein sequence ID" value="OKP12946.1"/>
    <property type="molecule type" value="Genomic_DNA"/>
</dbReference>
<evidence type="ECO:0000256" key="1">
    <source>
        <dbReference type="ARBA" id="ARBA00001971"/>
    </source>
</evidence>
<comment type="similarity">
    <text evidence="2">Belongs to the cytochrome P450 family.</text>
</comment>